<dbReference type="InterPro" id="IPR008030">
    <property type="entry name" value="NmrA-like"/>
</dbReference>
<organism evidence="3 4">
    <name type="scientific">Actinoallomurus acaciae</name>
    <dbReference type="NCBI Taxonomy" id="502577"/>
    <lineage>
        <taxon>Bacteria</taxon>
        <taxon>Bacillati</taxon>
        <taxon>Actinomycetota</taxon>
        <taxon>Actinomycetes</taxon>
        <taxon>Streptosporangiales</taxon>
        <taxon>Thermomonosporaceae</taxon>
        <taxon>Actinoallomurus</taxon>
    </lineage>
</organism>
<accession>A0ABV5Z0X9</accession>
<sequence length="49" mass="4948">MTPVTPPDSDHPILVTGATGKQGGATVRRLLAGGWPVRALVRDTAAPAA</sequence>
<keyword evidence="4" id="KW-1185">Reference proteome</keyword>
<name>A0ABV5Z0X9_9ACTN</name>
<dbReference type="RefSeq" id="WP_378213501.1">
    <property type="nucleotide sequence ID" value="NZ_JBHLZP010001004.1"/>
</dbReference>
<dbReference type="InterPro" id="IPR036291">
    <property type="entry name" value="NAD(P)-bd_dom_sf"/>
</dbReference>
<protein>
    <submittedName>
        <fullName evidence="3">NmrA family NAD(P)-binding protein</fullName>
    </submittedName>
</protein>
<dbReference type="Gene3D" id="3.40.50.720">
    <property type="entry name" value="NAD(P)-binding Rossmann-like Domain"/>
    <property type="match status" value="1"/>
</dbReference>
<evidence type="ECO:0000313" key="3">
    <source>
        <dbReference type="EMBL" id="MFB9840277.1"/>
    </source>
</evidence>
<evidence type="ECO:0000259" key="2">
    <source>
        <dbReference type="Pfam" id="PF05368"/>
    </source>
</evidence>
<feature type="domain" description="NmrA-like" evidence="2">
    <location>
        <begin position="11"/>
        <end position="45"/>
    </location>
</feature>
<reference evidence="3 4" key="1">
    <citation type="submission" date="2024-09" db="EMBL/GenBank/DDBJ databases">
        <authorList>
            <person name="Sun Q."/>
            <person name="Mori K."/>
        </authorList>
    </citation>
    <scope>NUCLEOTIDE SEQUENCE [LARGE SCALE GENOMIC DNA]</scope>
    <source>
        <strain evidence="3 4">TBRC 0563</strain>
    </source>
</reference>
<feature type="non-terminal residue" evidence="3">
    <location>
        <position position="49"/>
    </location>
</feature>
<dbReference type="Proteomes" id="UP001589627">
    <property type="component" value="Unassembled WGS sequence"/>
</dbReference>
<proteinExistence type="predicted"/>
<gene>
    <name evidence="3" type="ORF">ACFFNX_49840</name>
</gene>
<dbReference type="SUPFAM" id="SSF51735">
    <property type="entry name" value="NAD(P)-binding Rossmann-fold domains"/>
    <property type="match status" value="1"/>
</dbReference>
<comment type="caution">
    <text evidence="3">The sequence shown here is derived from an EMBL/GenBank/DDBJ whole genome shotgun (WGS) entry which is preliminary data.</text>
</comment>
<evidence type="ECO:0000313" key="4">
    <source>
        <dbReference type="Proteomes" id="UP001589627"/>
    </source>
</evidence>
<evidence type="ECO:0000256" key="1">
    <source>
        <dbReference type="SAM" id="MobiDB-lite"/>
    </source>
</evidence>
<dbReference type="EMBL" id="JBHLZP010001004">
    <property type="protein sequence ID" value="MFB9840277.1"/>
    <property type="molecule type" value="Genomic_DNA"/>
</dbReference>
<dbReference type="Pfam" id="PF05368">
    <property type="entry name" value="NmrA"/>
    <property type="match status" value="1"/>
</dbReference>
<feature type="region of interest" description="Disordered" evidence="1">
    <location>
        <begin position="1"/>
        <end position="20"/>
    </location>
</feature>